<keyword evidence="2" id="KW-0285">Flavoprotein</keyword>
<evidence type="ECO:0000256" key="5">
    <source>
        <dbReference type="SAM" id="MobiDB-lite"/>
    </source>
</evidence>
<dbReference type="SUPFAM" id="SSF51905">
    <property type="entry name" value="FAD/NAD(P)-binding domain"/>
    <property type="match status" value="2"/>
</dbReference>
<dbReference type="Pfam" id="PF07992">
    <property type="entry name" value="Pyr_redox_2"/>
    <property type="match status" value="1"/>
</dbReference>
<feature type="compositionally biased region" description="Low complexity" evidence="5">
    <location>
        <begin position="334"/>
        <end position="343"/>
    </location>
</feature>
<dbReference type="GO" id="GO:0004174">
    <property type="term" value="F:electron-transferring-flavoprotein dehydrogenase activity"/>
    <property type="evidence" value="ECO:0007669"/>
    <property type="project" value="TreeGrafter"/>
</dbReference>
<name>A0A5E8BSN0_9ASCO</name>
<feature type="region of interest" description="Disordered" evidence="5">
    <location>
        <begin position="266"/>
        <end position="369"/>
    </location>
</feature>
<dbReference type="GO" id="GO:0050660">
    <property type="term" value="F:flavin adenine dinucleotide binding"/>
    <property type="evidence" value="ECO:0007669"/>
    <property type="project" value="TreeGrafter"/>
</dbReference>
<evidence type="ECO:0000259" key="6">
    <source>
        <dbReference type="Pfam" id="PF07992"/>
    </source>
</evidence>
<dbReference type="OrthoDB" id="202203at2759"/>
<feature type="compositionally biased region" description="Polar residues" evidence="5">
    <location>
        <begin position="344"/>
        <end position="357"/>
    </location>
</feature>
<evidence type="ECO:0000256" key="1">
    <source>
        <dbReference type="ARBA" id="ARBA00006442"/>
    </source>
</evidence>
<evidence type="ECO:0000256" key="2">
    <source>
        <dbReference type="ARBA" id="ARBA00022630"/>
    </source>
</evidence>
<dbReference type="RefSeq" id="XP_031854478.1">
    <property type="nucleotide sequence ID" value="XM_031998587.1"/>
</dbReference>
<dbReference type="Gene3D" id="3.50.50.100">
    <property type="match status" value="2"/>
</dbReference>
<dbReference type="AlphaFoldDB" id="A0A5E8BSN0"/>
<evidence type="ECO:0000313" key="7">
    <source>
        <dbReference type="EMBL" id="VVT54031.1"/>
    </source>
</evidence>
<evidence type="ECO:0000256" key="3">
    <source>
        <dbReference type="ARBA" id="ARBA00022827"/>
    </source>
</evidence>
<dbReference type="GO" id="GO:0005737">
    <property type="term" value="C:cytoplasm"/>
    <property type="evidence" value="ECO:0007669"/>
    <property type="project" value="TreeGrafter"/>
</dbReference>
<protein>
    <recommendedName>
        <fullName evidence="6">FAD/NAD(P)-binding domain-containing protein</fullName>
    </recommendedName>
</protein>
<keyword evidence="4" id="KW-0560">Oxidoreductase</keyword>
<reference evidence="7 8" key="1">
    <citation type="submission" date="2019-09" db="EMBL/GenBank/DDBJ databases">
        <authorList>
            <person name="Brejova B."/>
        </authorList>
    </citation>
    <scope>NUCLEOTIDE SEQUENCE [LARGE SCALE GENOMIC DNA]</scope>
</reference>
<keyword evidence="8" id="KW-1185">Reference proteome</keyword>
<evidence type="ECO:0000313" key="8">
    <source>
        <dbReference type="Proteomes" id="UP000398389"/>
    </source>
</evidence>
<evidence type="ECO:0000256" key="4">
    <source>
        <dbReference type="ARBA" id="ARBA00023002"/>
    </source>
</evidence>
<dbReference type="GeneID" id="43582687"/>
<dbReference type="InterPro" id="IPR023753">
    <property type="entry name" value="FAD/NAD-binding_dom"/>
</dbReference>
<dbReference type="EMBL" id="CABVLU010000003">
    <property type="protein sequence ID" value="VVT54031.1"/>
    <property type="molecule type" value="Genomic_DNA"/>
</dbReference>
<sequence>MSNNNTKIPQSISKKNESEKIHRFVIAGGSYAAISAIKVLGNDILPRMIADKSSNFKIAITVIAPNREAYWNVAAVRIISEVDLLETNTKQLFYPLVDTFKQYFPPEYLHGLNIIQGKVISVDPETNTVSYIRLDDNGPANDDFNFLGQELFYDSLILATGASSSSAAFKLNGTSEESKSALRELHNSAHAAQSIAIIGGGGVGVELAGELGYKYGKTKKITLFTELGRALQYLKPKISEKAIKRLEELGVETVVNHRAVSIVRDDDSYEIQSPNTEEEHPHEYNNDITASKTHKSTSNELKPLTSTSTNGRLHKLIHLHHGNTHGDNGTFNESSSDNSSQGSLDTESSTLDNSTHNYNHDLSKFPTYHKKPSRTTITFQDGSKATYDCCIPATGNTPNTQYLPDGTLDSEGYVLADSYLRMLNDNPNKNIYVIGDLLSGGRETMADISNSQILSLKATLIHDVVDSSYPLKKYVISPPSYLVPISKKGGVGTMNGFTVPSVVVTMMKGRDFRMEESHKYLE</sequence>
<feature type="compositionally biased region" description="Basic residues" evidence="5">
    <location>
        <begin position="312"/>
        <end position="323"/>
    </location>
</feature>
<accession>A0A5E8BSN0</accession>
<feature type="compositionally biased region" description="Polar residues" evidence="5">
    <location>
        <begin position="286"/>
        <end position="311"/>
    </location>
</feature>
<dbReference type="PANTHER" id="PTHR43735">
    <property type="entry name" value="APOPTOSIS-INDUCING FACTOR 1"/>
    <property type="match status" value="1"/>
</dbReference>
<keyword evidence="3" id="KW-0274">FAD</keyword>
<dbReference type="PANTHER" id="PTHR43735:SF3">
    <property type="entry name" value="FERROPTOSIS SUPPRESSOR PROTEIN 1"/>
    <property type="match status" value="1"/>
</dbReference>
<gene>
    <name evidence="7" type="ORF">SAPINGB_P003872</name>
</gene>
<comment type="similarity">
    <text evidence="1">Belongs to the FAD-dependent oxidoreductase family.</text>
</comment>
<dbReference type="PRINTS" id="PR00368">
    <property type="entry name" value="FADPNR"/>
</dbReference>
<dbReference type="Proteomes" id="UP000398389">
    <property type="component" value="Unassembled WGS sequence"/>
</dbReference>
<dbReference type="InterPro" id="IPR036188">
    <property type="entry name" value="FAD/NAD-bd_sf"/>
</dbReference>
<feature type="domain" description="FAD/NAD(P)-binding" evidence="6">
    <location>
        <begin position="25"/>
        <end position="274"/>
    </location>
</feature>
<organism evidence="7 8">
    <name type="scientific">Magnusiomyces paraingens</name>
    <dbReference type="NCBI Taxonomy" id="2606893"/>
    <lineage>
        <taxon>Eukaryota</taxon>
        <taxon>Fungi</taxon>
        <taxon>Dikarya</taxon>
        <taxon>Ascomycota</taxon>
        <taxon>Saccharomycotina</taxon>
        <taxon>Dipodascomycetes</taxon>
        <taxon>Dipodascales</taxon>
        <taxon>Dipodascaceae</taxon>
        <taxon>Magnusiomyces</taxon>
    </lineage>
</organism>
<proteinExistence type="inferred from homology"/>